<dbReference type="AlphaFoldDB" id="A0A650EMV3"/>
<sequence length="945" mass="102104">MNIVKTQYSFAGGEVSAGLYGRSDLEKHDSAFARGQNALVDTRGALLKRPGMLHVETCKLTDKRVYFAKFVFSVKERFTLEFGDKYIRFLRPEGYVTANGQPYEVPSPYQIEDLARLQYVQSADVLFLGVPGYAPKMLTRYADDDWRLENYTNKNGPFEIDAGDRAALSREDDGTLLLTHLSGLQFTPEDVGSYFKLERDFEAASFNFEQSSAATAATLLENVFPCCGSWQLNSSGSWTGTVKLEYSEDGHSWKNYRSYSSVYKEAGTGANINASGEISGQIKLLRLNCTGWSSGTCYLTFRTNLFTYNIFGVVRAYKNAQSAVVQLTNLPDALQASVAGNVAYEAYTAPAMTANHAPEGEAFFDSPGFTGTVVNEDGSACEESQNAYKAFDGTAESFARVPVYKYADGPKLGRLFGARKLVSSVSVAGGLAQEDTLVSVYVYNASTGWKLAAEASAPKDASLAVTLNFPAVAADGVGISLRAQEEDNSRENGNDGFPIETLGRDAGGDGAKAGAMTAFAAEVSAINAGASSIVYAGVEMKYFAPAWGGKKGWPHVVTMHQGRLIWPGEGKVWTSKIDDFNNFEVSLTVTDDDAISANVKDGGLNNAVAAVSMQKLVLLTDGGEFVSSADVLTPKASGFLKQSNYGAAPLRPVIIGNRVLFVQLLGGRIRDLQYDYSTDNWQADDLCALAPHLFEGKQIVAWDYQPAPQGVLWVVLDDGTLLALAYERVHNLLAWTHIQTAGNVEDVCVIPGERESVVMLAVNRFGTRRIEKFAPRVQGANVSAQVYLDAAKQFTFDAPQSELDGLEHLEGQAVRVLADGEDWGHFTVTGGALNLPQAAKTVLVGLDYAFDFVSLPAALQGQSGEWTGKLRLTRLLAGLENSKGGQCGAAGGPLDPMNYSQDGELFTGEMEQTVESASARGLQVRVTQSGPWPFKITKLIMELKG</sequence>
<name>A0A650EMV3_9BACT</name>
<organism evidence="1">
    <name type="scientific">uncultured Elusimicrobia bacterium</name>
    <dbReference type="NCBI Taxonomy" id="699876"/>
    <lineage>
        <taxon>Bacteria</taxon>
        <taxon>Pseudomonadati</taxon>
        <taxon>Elusimicrobiota</taxon>
        <taxon>Elusimicrobia</taxon>
        <taxon>environmental samples</taxon>
    </lineage>
</organism>
<gene>
    <name evidence="1" type="ORF">Elusimicrob1349_1110</name>
</gene>
<accession>A0A650EMV3</accession>
<protein>
    <submittedName>
        <fullName evidence="1">Uncharacterized protein</fullName>
    </submittedName>
</protein>
<proteinExistence type="predicted"/>
<evidence type="ECO:0000313" key="1">
    <source>
        <dbReference type="EMBL" id="QGT50641.1"/>
    </source>
</evidence>
<reference evidence="1" key="1">
    <citation type="journal article" date="2020" name="J. ISSAAS">
        <title>Lactobacilli and other gastrointestinal microbiota of Peromyscus leucopus, reservoir host for agents of Lyme disease and other zoonoses in North America.</title>
        <authorList>
            <person name="Milovic A."/>
            <person name="Bassam K."/>
            <person name="Shao H."/>
            <person name="Chatzistamou I."/>
            <person name="Tufts D.M."/>
            <person name="Diuk-Wasser M."/>
            <person name="Barbour A.G."/>
        </authorList>
    </citation>
    <scope>NUCLEOTIDE SEQUENCE</scope>
    <source>
        <strain evidence="1">LL30</strain>
    </source>
</reference>
<dbReference type="EMBL" id="MN577571">
    <property type="protein sequence ID" value="QGT50641.1"/>
    <property type="molecule type" value="Genomic_DNA"/>
</dbReference>